<dbReference type="InterPro" id="IPR001846">
    <property type="entry name" value="VWF_type-D"/>
</dbReference>
<dbReference type="Pfam" id="PF02338">
    <property type="entry name" value="OTU"/>
    <property type="match status" value="1"/>
</dbReference>
<proteinExistence type="predicted"/>
<evidence type="ECO:0000313" key="3">
    <source>
        <dbReference type="EMBL" id="CAD7442596.1"/>
    </source>
</evidence>
<dbReference type="PANTHER" id="PTHR37860">
    <property type="entry name" value="AGAP008810-PA"/>
    <property type="match status" value="1"/>
</dbReference>
<dbReference type="AlphaFoldDB" id="A0A7R9EX10"/>
<protein>
    <recommendedName>
        <fullName evidence="4">OTU domain-containing protein</fullName>
    </recommendedName>
</protein>
<dbReference type="Gene3D" id="3.90.70.80">
    <property type="match status" value="1"/>
</dbReference>
<dbReference type="PROSITE" id="PS50802">
    <property type="entry name" value="OTU"/>
    <property type="match status" value="1"/>
</dbReference>
<evidence type="ECO:0008006" key="4">
    <source>
        <dbReference type="Google" id="ProtNLM"/>
    </source>
</evidence>
<dbReference type="EMBL" id="OD565779">
    <property type="protein sequence ID" value="CAD7442596.1"/>
    <property type="molecule type" value="Genomic_DNA"/>
</dbReference>
<dbReference type="PANTHER" id="PTHR37860:SF2">
    <property type="entry name" value="VITELLOGENIN DOMAIN-CONTAINING PROTEIN"/>
    <property type="match status" value="1"/>
</dbReference>
<gene>
    <name evidence="3" type="ORF">TBIB3V08_LOCUS5024</name>
</gene>
<feature type="domain" description="OTU" evidence="1">
    <location>
        <begin position="15"/>
        <end position="188"/>
    </location>
</feature>
<evidence type="ECO:0000259" key="1">
    <source>
        <dbReference type="PROSITE" id="PS50802"/>
    </source>
</evidence>
<name>A0A7R9EX10_9NEOP</name>
<dbReference type="SMART" id="SM00216">
    <property type="entry name" value="VWD"/>
    <property type="match status" value="1"/>
</dbReference>
<reference evidence="3" key="1">
    <citation type="submission" date="2020-11" db="EMBL/GenBank/DDBJ databases">
        <authorList>
            <person name="Tran Van P."/>
        </authorList>
    </citation>
    <scope>NUCLEOTIDE SEQUENCE</scope>
</reference>
<feature type="domain" description="VWFD" evidence="2">
    <location>
        <begin position="368"/>
        <end position="591"/>
    </location>
</feature>
<accession>A0A7R9EX10</accession>
<evidence type="ECO:0000259" key="2">
    <source>
        <dbReference type="PROSITE" id="PS51233"/>
    </source>
</evidence>
<dbReference type="PROSITE" id="PS51233">
    <property type="entry name" value="VWFD"/>
    <property type="match status" value="1"/>
</dbReference>
<organism evidence="3">
    <name type="scientific">Timema bartmani</name>
    <dbReference type="NCBI Taxonomy" id="61472"/>
    <lineage>
        <taxon>Eukaryota</taxon>
        <taxon>Metazoa</taxon>
        <taxon>Ecdysozoa</taxon>
        <taxon>Arthropoda</taxon>
        <taxon>Hexapoda</taxon>
        <taxon>Insecta</taxon>
        <taxon>Pterygota</taxon>
        <taxon>Neoptera</taxon>
        <taxon>Polyneoptera</taxon>
        <taxon>Phasmatodea</taxon>
        <taxon>Timematodea</taxon>
        <taxon>Timematoidea</taxon>
        <taxon>Timematidae</taxon>
        <taxon>Timema</taxon>
    </lineage>
</organism>
<dbReference type="Pfam" id="PF00094">
    <property type="entry name" value="VWD"/>
    <property type="match status" value="1"/>
</dbReference>
<dbReference type="CDD" id="cd22757">
    <property type="entry name" value="OTU_P87_VP80-like"/>
    <property type="match status" value="1"/>
</dbReference>
<sequence length="655" mass="75635">MTVESLNIDGTMVPHTVIPIIGDGACLFRAISCLLYDTQVMAREVREQIVNHVVANWEEFVIMSHDSNEDNYSSAAEYSIDMSRPFTYGSLCELEAAGQLFSWVFKVYRNAVRHAAVLKYQKKNSEVHREAVARYQQTHPDKEEMARYQQAHPEFIKELHVSFVKHLEELWHGLSAMIQHHWNTMLETIEPTFIHLIHYLETLSWKASKEILGKELQAIMLEIIEEFRELEKLPSIQFAIKKFNEVYVKFMWFYDYLDVGSRFQRAVTLIHSKLTDITQTALQAENRYREAKTKFIFDPENGHVELEQKLPMSWHTFNETPKFEEIPEYKYLASIQEYFDTSNTTFWSIYHDYNYYSESSNWLPPFKAQAVLAGPQHIITFDRKFIEYQGTCSYLLAADFVDHNFTLVISYDDKPKRGAYEISFIAGKKVVSINIFNDEVTFQKGISRLPLDFGDIYVYQETSMINIDSVRGFSLRCNLKFDTCTFTLSGSKASIRISVVSCQQIVVVPFDFLNIDKDDVGFILPDAILYGTPTGWYFGKTAGLLGTMDNEPSTDFLTSQKTLETDIAKFAQSGPKTFHEDVFERPWSVCEPDLQFCDGLYADMFDGKHTLEDPRLMCQVRNITECIELDELPLGKPLSLEVVLIHACSHTGTMI</sequence>
<dbReference type="InterPro" id="IPR003323">
    <property type="entry name" value="OTU_dom"/>
</dbReference>